<evidence type="ECO:0000313" key="3">
    <source>
        <dbReference type="EMBL" id="KLU81622.1"/>
    </source>
</evidence>
<feature type="region of interest" description="Disordered" evidence="1">
    <location>
        <begin position="150"/>
        <end position="219"/>
    </location>
</feature>
<reference evidence="3" key="3">
    <citation type="submission" date="2011-03" db="EMBL/GenBank/DDBJ databases">
        <title>Annotation of Magnaporthe poae ATCC 64411.</title>
        <authorList>
            <person name="Ma L.-J."/>
            <person name="Dead R."/>
            <person name="Young S.K."/>
            <person name="Zeng Q."/>
            <person name="Gargeya S."/>
            <person name="Fitzgerald M."/>
            <person name="Haas B."/>
            <person name="Abouelleil A."/>
            <person name="Alvarado L."/>
            <person name="Arachchi H.M."/>
            <person name="Berlin A."/>
            <person name="Brown A."/>
            <person name="Chapman S.B."/>
            <person name="Chen Z."/>
            <person name="Dunbar C."/>
            <person name="Freedman E."/>
            <person name="Gearin G."/>
            <person name="Gellesch M."/>
            <person name="Goldberg J."/>
            <person name="Griggs A."/>
            <person name="Gujja S."/>
            <person name="Heiman D."/>
            <person name="Howarth C."/>
            <person name="Larson L."/>
            <person name="Lui A."/>
            <person name="MacDonald P.J.P."/>
            <person name="Mehta T."/>
            <person name="Montmayeur A."/>
            <person name="Murphy C."/>
            <person name="Neiman D."/>
            <person name="Pearson M."/>
            <person name="Priest M."/>
            <person name="Roberts A."/>
            <person name="Saif S."/>
            <person name="Shea T."/>
            <person name="Shenoy N."/>
            <person name="Sisk P."/>
            <person name="Stolte C."/>
            <person name="Sykes S."/>
            <person name="Yandava C."/>
            <person name="Wortman J."/>
            <person name="Nusbaum C."/>
            <person name="Birren B."/>
        </authorList>
    </citation>
    <scope>NUCLEOTIDE SEQUENCE</scope>
    <source>
        <strain evidence="3">ATCC 64411</strain>
    </source>
</reference>
<organism evidence="4 5">
    <name type="scientific">Magnaporthiopsis poae (strain ATCC 64411 / 73-15)</name>
    <name type="common">Kentucky bluegrass fungus</name>
    <name type="synonym">Magnaporthe poae</name>
    <dbReference type="NCBI Taxonomy" id="644358"/>
    <lineage>
        <taxon>Eukaryota</taxon>
        <taxon>Fungi</taxon>
        <taxon>Dikarya</taxon>
        <taxon>Ascomycota</taxon>
        <taxon>Pezizomycotina</taxon>
        <taxon>Sordariomycetes</taxon>
        <taxon>Sordariomycetidae</taxon>
        <taxon>Magnaporthales</taxon>
        <taxon>Magnaporthaceae</taxon>
        <taxon>Magnaporthiopsis</taxon>
    </lineage>
</organism>
<evidence type="ECO:0000313" key="5">
    <source>
        <dbReference type="Proteomes" id="UP000011715"/>
    </source>
</evidence>
<dbReference type="Pfam" id="PF22980">
    <property type="entry name" value="Myb_DNA-bind_8"/>
    <property type="match status" value="1"/>
</dbReference>
<dbReference type="STRING" id="644358.A0A0C4DLR2"/>
<dbReference type="eggNOG" id="ENOG502RJRP">
    <property type="taxonomic scope" value="Eukaryota"/>
</dbReference>
<reference evidence="5" key="1">
    <citation type="submission" date="2010-05" db="EMBL/GenBank/DDBJ databases">
        <title>The genome sequence of Magnaporthe poae strain ATCC 64411.</title>
        <authorList>
            <person name="Ma L.-J."/>
            <person name="Dead R."/>
            <person name="Young S."/>
            <person name="Zeng Q."/>
            <person name="Koehrsen M."/>
            <person name="Alvarado L."/>
            <person name="Berlin A."/>
            <person name="Chapman S.B."/>
            <person name="Chen Z."/>
            <person name="Freedman E."/>
            <person name="Gellesch M."/>
            <person name="Goldberg J."/>
            <person name="Griggs A."/>
            <person name="Gujja S."/>
            <person name="Heilman E.R."/>
            <person name="Heiman D."/>
            <person name="Hepburn T."/>
            <person name="Howarth C."/>
            <person name="Jen D."/>
            <person name="Larson L."/>
            <person name="Mehta T."/>
            <person name="Neiman D."/>
            <person name="Pearson M."/>
            <person name="Roberts A."/>
            <person name="Saif S."/>
            <person name="Shea T."/>
            <person name="Shenoy N."/>
            <person name="Sisk P."/>
            <person name="Stolte C."/>
            <person name="Sykes S."/>
            <person name="Walk T."/>
            <person name="White J."/>
            <person name="Yandava C."/>
            <person name="Haas B."/>
            <person name="Nusbaum C."/>
            <person name="Birren B."/>
        </authorList>
    </citation>
    <scope>NUCLEOTIDE SEQUENCE [LARGE SCALE GENOMIC DNA]</scope>
    <source>
        <strain evidence="5">ATCC 64411 / 73-15</strain>
    </source>
</reference>
<dbReference type="Proteomes" id="UP000011715">
    <property type="component" value="Unassembled WGS sequence"/>
</dbReference>
<feature type="region of interest" description="Disordered" evidence="1">
    <location>
        <begin position="1"/>
        <end position="25"/>
    </location>
</feature>
<reference evidence="4" key="5">
    <citation type="submission" date="2015-06" db="UniProtKB">
        <authorList>
            <consortium name="EnsemblFungi"/>
        </authorList>
    </citation>
    <scope>IDENTIFICATION</scope>
    <source>
        <strain evidence="4">ATCC 64411</strain>
    </source>
</reference>
<dbReference type="EnsemblFungi" id="MAPG_00707T0">
    <property type="protein sequence ID" value="MAPG_00707T0"/>
    <property type="gene ID" value="MAPG_00707"/>
</dbReference>
<dbReference type="EMBL" id="ADBL01000162">
    <property type="status" value="NOT_ANNOTATED_CDS"/>
    <property type="molecule type" value="Genomic_DNA"/>
</dbReference>
<reference evidence="3" key="2">
    <citation type="submission" date="2010-05" db="EMBL/GenBank/DDBJ databases">
        <title>The Genome Sequence of Magnaporthe poae strain ATCC 64411.</title>
        <authorList>
            <consortium name="The Broad Institute Genome Sequencing Platform"/>
            <consortium name="Broad Institute Genome Sequencing Center for Infectious Disease"/>
            <person name="Ma L.-J."/>
            <person name="Dead R."/>
            <person name="Young S."/>
            <person name="Zeng Q."/>
            <person name="Koehrsen M."/>
            <person name="Alvarado L."/>
            <person name="Berlin A."/>
            <person name="Chapman S.B."/>
            <person name="Chen Z."/>
            <person name="Freedman E."/>
            <person name="Gellesch M."/>
            <person name="Goldberg J."/>
            <person name="Griggs A."/>
            <person name="Gujja S."/>
            <person name="Heilman E.R."/>
            <person name="Heiman D."/>
            <person name="Hepburn T."/>
            <person name="Howarth C."/>
            <person name="Jen D."/>
            <person name="Larson L."/>
            <person name="Mehta T."/>
            <person name="Neiman D."/>
            <person name="Pearson M."/>
            <person name="Roberts A."/>
            <person name="Saif S."/>
            <person name="Shea T."/>
            <person name="Shenoy N."/>
            <person name="Sisk P."/>
            <person name="Stolte C."/>
            <person name="Sykes S."/>
            <person name="Walk T."/>
            <person name="White J."/>
            <person name="Yandava C."/>
            <person name="Haas B."/>
            <person name="Nusbaum C."/>
            <person name="Birren B."/>
        </authorList>
    </citation>
    <scope>NUCLEOTIDE SEQUENCE</scope>
    <source>
        <strain evidence="3">ATCC 64411</strain>
    </source>
</reference>
<protein>
    <recommendedName>
        <fullName evidence="2">Myb-like DNA-binding domain-containing protein</fullName>
    </recommendedName>
</protein>
<reference evidence="4" key="4">
    <citation type="journal article" date="2015" name="G3 (Bethesda)">
        <title>Genome sequences of three phytopathogenic species of the Magnaporthaceae family of fungi.</title>
        <authorList>
            <person name="Okagaki L.H."/>
            <person name="Nunes C.C."/>
            <person name="Sailsbery J."/>
            <person name="Clay B."/>
            <person name="Brown D."/>
            <person name="John T."/>
            <person name="Oh Y."/>
            <person name="Young N."/>
            <person name="Fitzgerald M."/>
            <person name="Haas B.J."/>
            <person name="Zeng Q."/>
            <person name="Young S."/>
            <person name="Adiconis X."/>
            <person name="Fan L."/>
            <person name="Levin J.Z."/>
            <person name="Mitchell T.K."/>
            <person name="Okubara P.A."/>
            <person name="Farman M.L."/>
            <person name="Kohn L.M."/>
            <person name="Birren B."/>
            <person name="Ma L.-J."/>
            <person name="Dean R.A."/>
        </authorList>
    </citation>
    <scope>NUCLEOTIDE SEQUENCE</scope>
    <source>
        <strain evidence="4">ATCC 64411 / 73-15</strain>
    </source>
</reference>
<feature type="compositionally biased region" description="Basic and acidic residues" evidence="1">
    <location>
        <begin position="1"/>
        <end position="11"/>
    </location>
</feature>
<proteinExistence type="predicted"/>
<evidence type="ECO:0000313" key="4">
    <source>
        <dbReference type="EnsemblFungi" id="MAPG_00707T0"/>
    </source>
</evidence>
<dbReference type="EMBL" id="GL876966">
    <property type="protein sequence ID" value="KLU81622.1"/>
    <property type="molecule type" value="Genomic_DNA"/>
</dbReference>
<feature type="domain" description="Myb-like DNA-binding" evidence="2">
    <location>
        <begin position="32"/>
        <end position="75"/>
    </location>
</feature>
<dbReference type="VEuPathDB" id="FungiDB:MAPG_00707"/>
<dbReference type="InterPro" id="IPR054505">
    <property type="entry name" value="Myb_DNA-bind_8"/>
</dbReference>
<feature type="region of interest" description="Disordered" evidence="1">
    <location>
        <begin position="76"/>
        <end position="114"/>
    </location>
</feature>
<evidence type="ECO:0000256" key="1">
    <source>
        <dbReference type="SAM" id="MobiDB-lite"/>
    </source>
</evidence>
<dbReference type="AlphaFoldDB" id="A0A0C4DLR2"/>
<accession>A0A0C4DLR2</accession>
<feature type="compositionally biased region" description="Acidic residues" evidence="1">
    <location>
        <begin position="152"/>
        <end position="161"/>
    </location>
</feature>
<gene>
    <name evidence="3" type="ORF">MAPG_00707</name>
</gene>
<dbReference type="OrthoDB" id="5403747at2759"/>
<name>A0A0C4DLR2_MAGP6</name>
<keyword evidence="5" id="KW-1185">Reference proteome</keyword>
<evidence type="ECO:0000259" key="2">
    <source>
        <dbReference type="Pfam" id="PF22980"/>
    </source>
</evidence>
<sequence length="219" mass="24050">MATETPDKGGADEAPATPSPRKIDPTPQEAYFFLYILKHLKNKPEVDWEAVAREANFKNGPTANARFRQIKQKLGFAAAPTPKKARASGEASGSKTPRSRVRLHSPVPQQASMTSCSVERSLKYEVDLYRTSNDKLASWKHSFPAKAKMLADDADDAEEAQDTEHEAQPAKSAAAGHHHFQSAMGHIKDEEDDEDERPPFSASMFNGVDDSGLASQYAH</sequence>